<sequence>RDSCTFQLGALAGIFDRILPEPEVMLRANHSCVGREKQFQSASMLYGKPYHYIDLPNHFVGTTEDYVTQQIEELFHKLERQFGPKATPSRIEEVFAHSNRMRENCLKLNELRKQRILPVDPRTMFFIIPVIAGYLEPSQQLADLTEKIYQEFATLGENAGPEEVCRLFLMLAPFLFPSQPFYDWLEKEMGVRFVFEEQSHIYWRALDPADPFRSLARKCLDMDWVGPLSRRMAAADRLVDAYQAHGVLFTSIWGCRHLIGGVQLVRKHFAQRGIPFLNLDVDLGDERSVDFASIQSRIEEFLEIIRRPL</sequence>
<feature type="non-terminal residue" evidence="2">
    <location>
        <position position="1"/>
    </location>
</feature>
<dbReference type="Gene3D" id="3.40.50.11890">
    <property type="match status" value="1"/>
</dbReference>
<reference evidence="2" key="1">
    <citation type="submission" date="2020-07" db="EMBL/GenBank/DDBJ databases">
        <title>Huge and variable diversity of episymbiotic CPR bacteria and DPANN archaea in groundwater ecosystems.</title>
        <authorList>
            <person name="He C.Y."/>
            <person name="Keren R."/>
            <person name="Whittaker M."/>
            <person name="Farag I.F."/>
            <person name="Doudna J."/>
            <person name="Cate J.H.D."/>
            <person name="Banfield J.F."/>
        </authorList>
    </citation>
    <scope>NUCLEOTIDE SEQUENCE</scope>
    <source>
        <strain evidence="2">NC_groundwater_672_Ag_B-0.1um_62_36</strain>
    </source>
</reference>
<comment type="similarity">
    <text evidence="1">Belongs to the FldB/FldC dehydratase alpha/beta subunit family.</text>
</comment>
<protein>
    <submittedName>
        <fullName evidence="2">2-hydroxyacyl-CoA dehydratase</fullName>
    </submittedName>
</protein>
<name>A0A932FWA4_UNCTE</name>
<dbReference type="EMBL" id="JACPRF010000139">
    <property type="protein sequence ID" value="MBI2876117.1"/>
    <property type="molecule type" value="Genomic_DNA"/>
</dbReference>
<dbReference type="InterPro" id="IPR010327">
    <property type="entry name" value="FldB/FldC_alpha/beta"/>
</dbReference>
<gene>
    <name evidence="2" type="ORF">HYY20_04480</name>
</gene>
<evidence type="ECO:0000313" key="2">
    <source>
        <dbReference type="EMBL" id="MBI2876117.1"/>
    </source>
</evidence>
<proteinExistence type="inferred from homology"/>
<comment type="caution">
    <text evidence="2">The sequence shown here is derived from an EMBL/GenBank/DDBJ whole genome shotgun (WGS) entry which is preliminary data.</text>
</comment>
<dbReference type="Proteomes" id="UP000769766">
    <property type="component" value="Unassembled WGS sequence"/>
</dbReference>
<dbReference type="PANTHER" id="PTHR30548:SF2">
    <property type="entry name" value="2-HYDROXYACYL-COA DEHYDRATASE,D-COMPONENT"/>
    <property type="match status" value="1"/>
</dbReference>
<dbReference type="Gene3D" id="3.40.50.11900">
    <property type="match status" value="1"/>
</dbReference>
<dbReference type="AlphaFoldDB" id="A0A932FWA4"/>
<dbReference type="PANTHER" id="PTHR30548">
    <property type="entry name" value="2-HYDROXYGLUTARYL-COA DEHYDRATASE, D-COMPONENT-RELATED"/>
    <property type="match status" value="1"/>
</dbReference>
<dbReference type="Gene3D" id="1.20.1270.370">
    <property type="match status" value="1"/>
</dbReference>
<evidence type="ECO:0000256" key="1">
    <source>
        <dbReference type="ARBA" id="ARBA00005806"/>
    </source>
</evidence>
<organism evidence="2 3">
    <name type="scientific">Tectimicrobiota bacterium</name>
    <dbReference type="NCBI Taxonomy" id="2528274"/>
    <lineage>
        <taxon>Bacteria</taxon>
        <taxon>Pseudomonadati</taxon>
        <taxon>Nitrospinota/Tectimicrobiota group</taxon>
        <taxon>Candidatus Tectimicrobiota</taxon>
    </lineage>
</organism>
<dbReference type="Pfam" id="PF06050">
    <property type="entry name" value="HGD-D"/>
    <property type="match status" value="1"/>
</dbReference>
<evidence type="ECO:0000313" key="3">
    <source>
        <dbReference type="Proteomes" id="UP000769766"/>
    </source>
</evidence>
<accession>A0A932FWA4</accession>